<proteinExistence type="predicted"/>
<gene>
    <name evidence="1" type="ORF">Q8A67_015378</name>
</gene>
<accession>A0AA88TK16</accession>
<evidence type="ECO:0000313" key="2">
    <source>
        <dbReference type="Proteomes" id="UP001187343"/>
    </source>
</evidence>
<protein>
    <submittedName>
        <fullName evidence="1">Uncharacterized protein</fullName>
    </submittedName>
</protein>
<organism evidence="1 2">
    <name type="scientific">Cirrhinus molitorella</name>
    <name type="common">mud carp</name>
    <dbReference type="NCBI Taxonomy" id="172907"/>
    <lineage>
        <taxon>Eukaryota</taxon>
        <taxon>Metazoa</taxon>
        <taxon>Chordata</taxon>
        <taxon>Craniata</taxon>
        <taxon>Vertebrata</taxon>
        <taxon>Euteleostomi</taxon>
        <taxon>Actinopterygii</taxon>
        <taxon>Neopterygii</taxon>
        <taxon>Teleostei</taxon>
        <taxon>Ostariophysi</taxon>
        <taxon>Cypriniformes</taxon>
        <taxon>Cyprinidae</taxon>
        <taxon>Labeoninae</taxon>
        <taxon>Labeonini</taxon>
        <taxon>Cirrhinus</taxon>
    </lineage>
</organism>
<dbReference type="Proteomes" id="UP001187343">
    <property type="component" value="Unassembled WGS sequence"/>
</dbReference>
<reference evidence="1" key="1">
    <citation type="submission" date="2023-08" db="EMBL/GenBank/DDBJ databases">
        <title>Chromosome-level Genome Assembly of mud carp (Cirrhinus molitorella).</title>
        <authorList>
            <person name="Liu H."/>
        </authorList>
    </citation>
    <scope>NUCLEOTIDE SEQUENCE</scope>
    <source>
        <strain evidence="1">Prfri</strain>
        <tissue evidence="1">Muscle</tissue>
    </source>
</reference>
<dbReference type="AlphaFoldDB" id="A0AA88TK16"/>
<keyword evidence="2" id="KW-1185">Reference proteome</keyword>
<comment type="caution">
    <text evidence="1">The sequence shown here is derived from an EMBL/GenBank/DDBJ whole genome shotgun (WGS) entry which is preliminary data.</text>
</comment>
<name>A0AA88TK16_9TELE</name>
<sequence length="168" mass="18401">MFESVRVGRSLLLFRALSSSPSASLWHRPDMTGADLGHRVCLAELCSAAASTCLLATALPSGQGLSLGPTATLTLSGAATLAGHGEWDCRWARLTGRLMWDGFTTGRTVKIIPQWQKGAERWYFERKCSASLPPRNKPVDCSCELLCLHSSRLAVPQCVWEEKKTLRL</sequence>
<evidence type="ECO:0000313" key="1">
    <source>
        <dbReference type="EMBL" id="KAK2887150.1"/>
    </source>
</evidence>
<dbReference type="EMBL" id="JAUYZG010000015">
    <property type="protein sequence ID" value="KAK2887150.1"/>
    <property type="molecule type" value="Genomic_DNA"/>
</dbReference>